<dbReference type="PANTHER" id="PTHR10728:SF33">
    <property type="entry name" value="LYSOPHOSPHOLIPASE 1-RELATED"/>
    <property type="match status" value="1"/>
</dbReference>
<feature type="signal peptide" evidence="9">
    <location>
        <begin position="1"/>
        <end position="20"/>
    </location>
</feature>
<evidence type="ECO:0000259" key="11">
    <source>
        <dbReference type="PROSITE" id="PS51210"/>
    </source>
</evidence>
<evidence type="ECO:0000256" key="2">
    <source>
        <dbReference type="ARBA" id="ARBA00013274"/>
    </source>
</evidence>
<keyword evidence="6 8" id="KW-0443">Lipid metabolism</keyword>
<evidence type="ECO:0000256" key="10">
    <source>
        <dbReference type="SAM" id="Phobius"/>
    </source>
</evidence>
<evidence type="ECO:0000256" key="9">
    <source>
        <dbReference type="RuleBase" id="RU362103"/>
    </source>
</evidence>
<dbReference type="GO" id="GO:0046475">
    <property type="term" value="P:glycerophospholipid catabolic process"/>
    <property type="evidence" value="ECO:0007669"/>
    <property type="project" value="TreeGrafter"/>
</dbReference>
<feature type="transmembrane region" description="Helical" evidence="10">
    <location>
        <begin position="619"/>
        <end position="639"/>
    </location>
</feature>
<dbReference type="Proteomes" id="UP000054144">
    <property type="component" value="Unassembled WGS sequence"/>
</dbReference>
<dbReference type="AlphaFoldDB" id="A0A0D7AS32"/>
<evidence type="ECO:0000256" key="4">
    <source>
        <dbReference type="ARBA" id="ARBA00022801"/>
    </source>
</evidence>
<comment type="similarity">
    <text evidence="1 9">Belongs to the lysophospholipase family.</text>
</comment>
<proteinExistence type="inferred from homology"/>
<keyword evidence="13" id="KW-1185">Reference proteome</keyword>
<evidence type="ECO:0000256" key="7">
    <source>
        <dbReference type="ARBA" id="ARBA00023180"/>
    </source>
</evidence>
<evidence type="ECO:0000256" key="5">
    <source>
        <dbReference type="ARBA" id="ARBA00022963"/>
    </source>
</evidence>
<dbReference type="GO" id="GO:0005829">
    <property type="term" value="C:cytosol"/>
    <property type="evidence" value="ECO:0007669"/>
    <property type="project" value="TreeGrafter"/>
</dbReference>
<keyword evidence="7" id="KW-0325">Glycoprotein</keyword>
<gene>
    <name evidence="12" type="ORF">FISHEDRAFT_32937</name>
</gene>
<keyword evidence="4 8" id="KW-0378">Hydrolase</keyword>
<keyword evidence="3 9" id="KW-0732">Signal</keyword>
<organism evidence="12 13">
    <name type="scientific">Fistulina hepatica ATCC 64428</name>
    <dbReference type="NCBI Taxonomy" id="1128425"/>
    <lineage>
        <taxon>Eukaryota</taxon>
        <taxon>Fungi</taxon>
        <taxon>Dikarya</taxon>
        <taxon>Basidiomycota</taxon>
        <taxon>Agaricomycotina</taxon>
        <taxon>Agaricomycetes</taxon>
        <taxon>Agaricomycetidae</taxon>
        <taxon>Agaricales</taxon>
        <taxon>Fistulinaceae</taxon>
        <taxon>Fistulina</taxon>
    </lineage>
</organism>
<keyword evidence="5 8" id="KW-0442">Lipid degradation</keyword>
<feature type="domain" description="PLA2c" evidence="11">
    <location>
        <begin position="33"/>
        <end position="590"/>
    </location>
</feature>
<keyword evidence="10" id="KW-1133">Transmembrane helix</keyword>
<dbReference type="PANTHER" id="PTHR10728">
    <property type="entry name" value="CYTOSOLIC PHOSPHOLIPASE A2"/>
    <property type="match status" value="1"/>
</dbReference>
<dbReference type="InterPro" id="IPR016035">
    <property type="entry name" value="Acyl_Trfase/lysoPLipase"/>
</dbReference>
<evidence type="ECO:0000256" key="1">
    <source>
        <dbReference type="ARBA" id="ARBA00008780"/>
    </source>
</evidence>
<dbReference type="EMBL" id="KN881603">
    <property type="protein sequence ID" value="KIY53628.1"/>
    <property type="molecule type" value="Genomic_DNA"/>
</dbReference>
<sequence length="640" mass="68994">MRLHLFLACSILACVKSVFALSAADYAPTPNVECPSSSLLRVFSASNQSLNADEASYVTSRWDDVLPDAWAAFLGNGSHIGYNLAEFSGNYSKIGIAISGGGYRAALYGAGVVSALDIRNQSAKDTGTGGLLQVASYLSALSGGSWFASSLYANHFPTISDLVFGNDGDLSGWLLDYYLLAPGYADVDENAAFYDSLFWAISAKADAGLALSYHFLNGTTEVNFFTNDSAHGAGQLWSRIPSSDIFQNYSVPYPIVIADSRPVGSNYDSNTTLNATVYELSPYEFASFDPDLSAAVRMQYLGTHLKDGEPDNDTACVTGFDEIGFVFGTSSSLFNELIDEAEDLVTADTFALLSDLVDKIINNLQNAGYDVANYPNPFEGIASSTFQDTNSTRLELIDGGLNGENIPLSPLLVKARSLDTIVAVETSADTEENWPNGTSLFATLERTTTLLTSSHQQLPPIPSSASDFISTGVNKRPTFFGCDPETDPPEYPLMIFLPNSPPFNGDDPSTNPSTFKLGYNADEVRVFIDQVHNNTISGFTPYSNDADANWGGCLQCAAVDRARTKGTNNITRSDFCAKCFKQYCYDPDDPPSEDELPNRKLDYKDPESLEASYFEEHEGAIIAGIVIAGVGVTVILAGCW</sequence>
<feature type="chain" id="PRO_5005115146" description="Lysophospholipase" evidence="9">
    <location>
        <begin position="21"/>
        <end position="640"/>
    </location>
</feature>
<dbReference type="GO" id="GO:0004623">
    <property type="term" value="F:phospholipase A2 activity"/>
    <property type="evidence" value="ECO:0007669"/>
    <property type="project" value="TreeGrafter"/>
</dbReference>
<dbReference type="Pfam" id="PF01735">
    <property type="entry name" value="PLA2_B"/>
    <property type="match status" value="1"/>
</dbReference>
<name>A0A0D7AS32_9AGAR</name>
<keyword evidence="10" id="KW-0472">Membrane</keyword>
<dbReference type="PROSITE" id="PS51210">
    <property type="entry name" value="PLA2C"/>
    <property type="match status" value="1"/>
</dbReference>
<evidence type="ECO:0000256" key="3">
    <source>
        <dbReference type="ARBA" id="ARBA00022729"/>
    </source>
</evidence>
<dbReference type="SMART" id="SM00022">
    <property type="entry name" value="PLAc"/>
    <property type="match status" value="1"/>
</dbReference>
<evidence type="ECO:0000313" key="12">
    <source>
        <dbReference type="EMBL" id="KIY53628.1"/>
    </source>
</evidence>
<dbReference type="EC" id="3.1.1.5" evidence="2 9"/>
<reference evidence="12 13" key="1">
    <citation type="journal article" date="2015" name="Fungal Genet. Biol.">
        <title>Evolution of novel wood decay mechanisms in Agaricales revealed by the genome sequences of Fistulina hepatica and Cylindrobasidium torrendii.</title>
        <authorList>
            <person name="Floudas D."/>
            <person name="Held B.W."/>
            <person name="Riley R."/>
            <person name="Nagy L.G."/>
            <person name="Koehler G."/>
            <person name="Ransdell A.S."/>
            <person name="Younus H."/>
            <person name="Chow J."/>
            <person name="Chiniquy J."/>
            <person name="Lipzen A."/>
            <person name="Tritt A."/>
            <person name="Sun H."/>
            <person name="Haridas S."/>
            <person name="LaButti K."/>
            <person name="Ohm R.A."/>
            <person name="Kues U."/>
            <person name="Blanchette R.A."/>
            <person name="Grigoriev I.V."/>
            <person name="Minto R.E."/>
            <person name="Hibbett D.S."/>
        </authorList>
    </citation>
    <scope>NUCLEOTIDE SEQUENCE [LARGE SCALE GENOMIC DNA]</scope>
    <source>
        <strain evidence="12 13">ATCC 64428</strain>
    </source>
</reference>
<protein>
    <recommendedName>
        <fullName evidence="2 9">Lysophospholipase</fullName>
        <ecNumber evidence="2 9">3.1.1.5</ecNumber>
    </recommendedName>
</protein>
<comment type="catalytic activity">
    <reaction evidence="9">
        <text>a 1-acyl-sn-glycero-3-phosphocholine + H2O = sn-glycerol 3-phosphocholine + a fatty acid + H(+)</text>
        <dbReference type="Rhea" id="RHEA:15177"/>
        <dbReference type="ChEBI" id="CHEBI:15377"/>
        <dbReference type="ChEBI" id="CHEBI:15378"/>
        <dbReference type="ChEBI" id="CHEBI:16870"/>
        <dbReference type="ChEBI" id="CHEBI:28868"/>
        <dbReference type="ChEBI" id="CHEBI:58168"/>
        <dbReference type="EC" id="3.1.1.5"/>
    </reaction>
</comment>
<evidence type="ECO:0000313" key="13">
    <source>
        <dbReference type="Proteomes" id="UP000054144"/>
    </source>
</evidence>
<accession>A0A0D7AS32</accession>
<dbReference type="GO" id="GO:0004622">
    <property type="term" value="F:phosphatidylcholine lysophospholipase activity"/>
    <property type="evidence" value="ECO:0007669"/>
    <property type="project" value="UniProtKB-EC"/>
</dbReference>
<keyword evidence="10" id="KW-0812">Transmembrane</keyword>
<dbReference type="InterPro" id="IPR002642">
    <property type="entry name" value="LysoPLipase_cat_dom"/>
</dbReference>
<evidence type="ECO:0000256" key="8">
    <source>
        <dbReference type="PROSITE-ProRule" id="PRU00555"/>
    </source>
</evidence>
<evidence type="ECO:0000256" key="6">
    <source>
        <dbReference type="ARBA" id="ARBA00023098"/>
    </source>
</evidence>
<dbReference type="OrthoDB" id="4084751at2759"/>
<dbReference type="SUPFAM" id="SSF52151">
    <property type="entry name" value="FabD/lysophospholipase-like"/>
    <property type="match status" value="1"/>
</dbReference>
<dbReference type="Gene3D" id="3.40.1090.10">
    <property type="entry name" value="Cytosolic phospholipase A2 catalytic domain"/>
    <property type="match status" value="1"/>
</dbReference>